<dbReference type="KEGG" id="bip:Bint_0016"/>
<name>G0ENX8_BRAIP</name>
<dbReference type="EMBL" id="CP002874">
    <property type="protein sequence ID" value="AEM20652.1"/>
    <property type="molecule type" value="Genomic_DNA"/>
</dbReference>
<evidence type="ECO:0000313" key="1">
    <source>
        <dbReference type="EMBL" id="AEM20652.1"/>
    </source>
</evidence>
<accession>G0ENX8</accession>
<gene>
    <name evidence="1" type="ordered locus">Bint_0016</name>
</gene>
<proteinExistence type="predicted"/>
<dbReference type="Proteomes" id="UP000008522">
    <property type="component" value="Chromosome"/>
</dbReference>
<organism evidence="1 2">
    <name type="scientific">Brachyspira intermedia (strain ATCC 51140 / PWS/A)</name>
    <name type="common">Serpulina intermedia</name>
    <dbReference type="NCBI Taxonomy" id="1045858"/>
    <lineage>
        <taxon>Bacteria</taxon>
        <taxon>Pseudomonadati</taxon>
        <taxon>Spirochaetota</taxon>
        <taxon>Spirochaetia</taxon>
        <taxon>Brachyspirales</taxon>
        <taxon>Brachyspiraceae</taxon>
        <taxon>Brachyspira</taxon>
    </lineage>
</organism>
<protein>
    <submittedName>
        <fullName evidence="1">Uncharacterized protein</fullName>
    </submittedName>
</protein>
<dbReference type="AlphaFoldDB" id="G0ENX8"/>
<evidence type="ECO:0000313" key="2">
    <source>
        <dbReference type="Proteomes" id="UP000008522"/>
    </source>
</evidence>
<sequence length="37" mass="4277">MKSLIYNKNKSNTGESLLKRIIKKSSIIMILKPMKNL</sequence>
<reference evidence="1 2" key="1">
    <citation type="journal article" date="2011" name="BMC Genomics">
        <title>Complete genome sequence of Brachyspira intermedia reveals unique genomic features in Brachyspira species and phage-mediated horizontal gene transfer.</title>
        <authorList>
            <person name="Hafstrom T."/>
            <person name="Jansson D.S."/>
            <person name="Segerman B."/>
        </authorList>
    </citation>
    <scope>NUCLEOTIDE SEQUENCE [LARGE SCALE GENOMIC DNA]</scope>
    <source>
        <strain evidence="2">ATCC 51140 / PWS/A</strain>
    </source>
</reference>
<dbReference type="PATRIC" id="fig|1045858.4.peg.16"/>
<keyword evidence="2" id="KW-1185">Reference proteome</keyword>
<dbReference type="HOGENOM" id="CLU_3340976_0_0_12"/>